<keyword evidence="2" id="KW-1185">Reference proteome</keyword>
<dbReference type="KEGG" id="fsl:EJO69_10395"/>
<evidence type="ECO:0000313" key="1">
    <source>
        <dbReference type="EMBL" id="AZN30665.1"/>
    </source>
</evidence>
<evidence type="ECO:0000313" key="2">
    <source>
        <dbReference type="Proteomes" id="UP000270021"/>
    </source>
</evidence>
<dbReference type="AlphaFoldDB" id="A0A3S8ZB24"/>
<protein>
    <submittedName>
        <fullName evidence="1">Uncharacterized protein</fullName>
    </submittedName>
</protein>
<dbReference type="Proteomes" id="UP000270021">
    <property type="component" value="Chromosome"/>
</dbReference>
<name>A0A3S8ZB24_9ACTO</name>
<proteinExistence type="predicted"/>
<sequence length="106" mass="11570">MDGDAGAAAGARVPLEGACRPERQVVVIDLKLDSGDRQRQVLGRLDDDLIPQVQRAEHRLQGVESVGARTAHSESQIDLRGGLSVDDMHDARIRRFRPHIRTIAAG</sequence>
<dbReference type="RefSeq" id="WP_126041617.1">
    <property type="nucleotide sequence ID" value="NZ_CP034438.1"/>
</dbReference>
<accession>A0A3S8ZB24</accession>
<gene>
    <name evidence="1" type="ORF">EJO69_10395</name>
</gene>
<reference evidence="1 2" key="1">
    <citation type="submission" date="2018-12" db="EMBL/GenBank/DDBJ databases">
        <title>Complete genome sequence of Flaviflexus salsibiostraticola KCTC 33148.</title>
        <authorList>
            <person name="Bae J.-W."/>
        </authorList>
    </citation>
    <scope>NUCLEOTIDE SEQUENCE [LARGE SCALE GENOMIC DNA]</scope>
    <source>
        <strain evidence="1 2">KCTC 33148</strain>
    </source>
</reference>
<organism evidence="1 2">
    <name type="scientific">Flaviflexus salsibiostraticola</name>
    <dbReference type="NCBI Taxonomy" id="1282737"/>
    <lineage>
        <taxon>Bacteria</taxon>
        <taxon>Bacillati</taxon>
        <taxon>Actinomycetota</taxon>
        <taxon>Actinomycetes</taxon>
        <taxon>Actinomycetales</taxon>
        <taxon>Actinomycetaceae</taxon>
        <taxon>Flaviflexus</taxon>
    </lineage>
</organism>
<dbReference type="EMBL" id="CP034438">
    <property type="protein sequence ID" value="AZN30665.1"/>
    <property type="molecule type" value="Genomic_DNA"/>
</dbReference>